<dbReference type="AlphaFoldDB" id="A0A6C0H0J4"/>
<proteinExistence type="predicted"/>
<organism evidence="1">
    <name type="scientific">viral metagenome</name>
    <dbReference type="NCBI Taxonomy" id="1070528"/>
    <lineage>
        <taxon>unclassified sequences</taxon>
        <taxon>metagenomes</taxon>
        <taxon>organismal metagenomes</taxon>
    </lineage>
</organism>
<sequence>MTINNFEYIINKWKNLDRKIIDNIFFKEKIIFKYNNEYEKIHNITDYLLFGNKTDIINFSSYNKKPIVKHGKGAPERVNMRGYINIIDPTITDEYVYTLFMIHEKELDINWYKYNIFGLWGLINTNQILNNPKNNNRKILPHLRK</sequence>
<dbReference type="EMBL" id="MN739832">
    <property type="protein sequence ID" value="QHT73776.1"/>
    <property type="molecule type" value="Genomic_DNA"/>
</dbReference>
<accession>A0A6C0H0J4</accession>
<name>A0A6C0H0J4_9ZZZZ</name>
<evidence type="ECO:0000313" key="1">
    <source>
        <dbReference type="EMBL" id="QHT73776.1"/>
    </source>
</evidence>
<reference evidence="1" key="1">
    <citation type="journal article" date="2020" name="Nature">
        <title>Giant virus diversity and host interactions through global metagenomics.</title>
        <authorList>
            <person name="Schulz F."/>
            <person name="Roux S."/>
            <person name="Paez-Espino D."/>
            <person name="Jungbluth S."/>
            <person name="Walsh D.A."/>
            <person name="Denef V.J."/>
            <person name="McMahon K.D."/>
            <person name="Konstantinidis K.T."/>
            <person name="Eloe-Fadrosh E.A."/>
            <person name="Kyrpides N.C."/>
            <person name="Woyke T."/>
        </authorList>
    </citation>
    <scope>NUCLEOTIDE SEQUENCE</scope>
    <source>
        <strain evidence="1">GVMAG-M-3300023179-4</strain>
    </source>
</reference>
<protein>
    <submittedName>
        <fullName evidence="1">Uncharacterized protein</fullName>
    </submittedName>
</protein>